<evidence type="ECO:0000313" key="3">
    <source>
        <dbReference type="Proteomes" id="UP000271974"/>
    </source>
</evidence>
<proteinExistence type="predicted"/>
<feature type="compositionally biased region" description="Low complexity" evidence="1">
    <location>
        <begin position="69"/>
        <end position="85"/>
    </location>
</feature>
<gene>
    <name evidence="2" type="ORF">EGW08_021898</name>
</gene>
<reference evidence="2 3" key="1">
    <citation type="submission" date="2019-01" db="EMBL/GenBank/DDBJ databases">
        <title>A draft genome assembly of the solar-powered sea slug Elysia chlorotica.</title>
        <authorList>
            <person name="Cai H."/>
            <person name="Li Q."/>
            <person name="Fang X."/>
            <person name="Li J."/>
            <person name="Curtis N.E."/>
            <person name="Altenburger A."/>
            <person name="Shibata T."/>
            <person name="Feng M."/>
            <person name="Maeda T."/>
            <person name="Schwartz J.A."/>
            <person name="Shigenobu S."/>
            <person name="Lundholm N."/>
            <person name="Nishiyama T."/>
            <person name="Yang H."/>
            <person name="Hasebe M."/>
            <person name="Li S."/>
            <person name="Pierce S.K."/>
            <person name="Wang J."/>
        </authorList>
    </citation>
    <scope>NUCLEOTIDE SEQUENCE [LARGE SCALE GENOMIC DNA]</scope>
    <source>
        <strain evidence="2">EC2010</strain>
        <tissue evidence="2">Whole organism of an adult</tissue>
    </source>
</reference>
<feature type="compositionally biased region" description="Basic and acidic residues" evidence="1">
    <location>
        <begin position="41"/>
        <end position="58"/>
    </location>
</feature>
<feature type="compositionally biased region" description="Basic and acidic residues" evidence="1">
    <location>
        <begin position="1"/>
        <end position="23"/>
    </location>
</feature>
<protein>
    <submittedName>
        <fullName evidence="2">Uncharacterized protein</fullName>
    </submittedName>
</protein>
<sequence length="127" mass="12812">MFKGEISESEKGEKGTEPPKVDEATVTEGGAQMTVEGQKVALEKRDAKDTEGGTEENKSAVGAAEEEPSQSTTAGAATAAADSQPSDPPTTADTDQGEATTAGEDNAVQAQQVADKNSEPAAASGNE</sequence>
<dbReference type="EMBL" id="RQTK01001432">
    <property type="protein sequence ID" value="RUS70337.1"/>
    <property type="molecule type" value="Genomic_DNA"/>
</dbReference>
<evidence type="ECO:0000313" key="2">
    <source>
        <dbReference type="EMBL" id="RUS70337.1"/>
    </source>
</evidence>
<dbReference type="Proteomes" id="UP000271974">
    <property type="component" value="Unassembled WGS sequence"/>
</dbReference>
<keyword evidence="3" id="KW-1185">Reference proteome</keyword>
<dbReference type="AlphaFoldDB" id="A0A433SMC3"/>
<comment type="caution">
    <text evidence="2">The sequence shown here is derived from an EMBL/GenBank/DDBJ whole genome shotgun (WGS) entry which is preliminary data.</text>
</comment>
<organism evidence="2 3">
    <name type="scientific">Elysia chlorotica</name>
    <name type="common">Eastern emerald elysia</name>
    <name type="synonym">Sea slug</name>
    <dbReference type="NCBI Taxonomy" id="188477"/>
    <lineage>
        <taxon>Eukaryota</taxon>
        <taxon>Metazoa</taxon>
        <taxon>Spiralia</taxon>
        <taxon>Lophotrochozoa</taxon>
        <taxon>Mollusca</taxon>
        <taxon>Gastropoda</taxon>
        <taxon>Heterobranchia</taxon>
        <taxon>Euthyneura</taxon>
        <taxon>Panpulmonata</taxon>
        <taxon>Sacoglossa</taxon>
        <taxon>Placobranchoidea</taxon>
        <taxon>Plakobranchidae</taxon>
        <taxon>Elysia</taxon>
    </lineage>
</organism>
<evidence type="ECO:0000256" key="1">
    <source>
        <dbReference type="SAM" id="MobiDB-lite"/>
    </source>
</evidence>
<feature type="region of interest" description="Disordered" evidence="1">
    <location>
        <begin position="1"/>
        <end position="127"/>
    </location>
</feature>
<accession>A0A433SMC3</accession>
<name>A0A433SMC3_ELYCH</name>